<organism evidence="2 3">
    <name type="scientific">Spirosoma liriopis</name>
    <dbReference type="NCBI Taxonomy" id="2937440"/>
    <lineage>
        <taxon>Bacteria</taxon>
        <taxon>Pseudomonadati</taxon>
        <taxon>Bacteroidota</taxon>
        <taxon>Cytophagia</taxon>
        <taxon>Cytophagales</taxon>
        <taxon>Cytophagaceae</taxon>
        <taxon>Spirosoma</taxon>
    </lineage>
</organism>
<evidence type="ECO:0008006" key="4">
    <source>
        <dbReference type="Google" id="ProtNLM"/>
    </source>
</evidence>
<keyword evidence="3" id="KW-1185">Reference proteome</keyword>
<feature type="region of interest" description="Disordered" evidence="1">
    <location>
        <begin position="277"/>
        <end position="325"/>
    </location>
</feature>
<dbReference type="Proteomes" id="UP001202180">
    <property type="component" value="Unassembled WGS sequence"/>
</dbReference>
<feature type="compositionally biased region" description="Polar residues" evidence="1">
    <location>
        <begin position="64"/>
        <end position="81"/>
    </location>
</feature>
<evidence type="ECO:0000313" key="3">
    <source>
        <dbReference type="Proteomes" id="UP001202180"/>
    </source>
</evidence>
<sequence length="510" mass="55714">MRLIFFVIAFVSLTKYSVGQSTTTRESKPFIYSASSEWQKVTIHPTSPTQPTTGQSASSAPLRSATSRANRTNSAPATTSGFRPAFTGDFATNRNGWKAGIQGDYHYQIGMGRYSILKRNSSTRQAAFSYVPLPTDINLNVADQFTIKIDVLADSGRVPSGGILFGVRDSLNYNAFTLNGQGEVSIVRMVNGQTTSDYMSGDFFKPGIPVESNRNRLTIRRKGYSLHFYINDQEIRTSPYRFRMLPGNGIGMISSAYWTAFQKLSVTLGASGPEPLPSYTSSVTQPATTNTTPAPVADNTTASIATESVPKTEAPKPVSTGPVSFTESFTDNQNHWLVGRKNGYELEMSLGNYYIRKTSPATANPAHSYIRLPQAVDLNKAKTFTITVDMIVPPGVQPDGGLLVGVKDVTTFCQFRLMGANRVSIKSITNGSTFANYMPGNPVSPKVPVNRERNTLTIKKELNQLHFYINGQEVEDSPHVFRPFKGNGIGFIAASPTVKFQHLAVQTGTE</sequence>
<accession>A0ABT0HEI7</accession>
<comment type="caution">
    <text evidence="2">The sequence shown here is derived from an EMBL/GenBank/DDBJ whole genome shotgun (WGS) entry which is preliminary data.</text>
</comment>
<dbReference type="Gene3D" id="2.60.120.560">
    <property type="entry name" value="Exo-inulinase, domain 1"/>
    <property type="match status" value="2"/>
</dbReference>
<feature type="compositionally biased region" description="Low complexity" evidence="1">
    <location>
        <begin position="45"/>
        <end position="60"/>
    </location>
</feature>
<gene>
    <name evidence="2" type="ORF">M0L20_01850</name>
</gene>
<feature type="region of interest" description="Disordered" evidence="1">
    <location>
        <begin position="43"/>
        <end position="81"/>
    </location>
</feature>
<dbReference type="EMBL" id="JALPRF010000001">
    <property type="protein sequence ID" value="MCK8490574.1"/>
    <property type="molecule type" value="Genomic_DNA"/>
</dbReference>
<protein>
    <recommendedName>
        <fullName evidence="4">DUF1080 domain-containing protein</fullName>
    </recommendedName>
</protein>
<dbReference type="RefSeq" id="WP_248475368.1">
    <property type="nucleotide sequence ID" value="NZ_JALPRF010000001.1"/>
</dbReference>
<proteinExistence type="predicted"/>
<evidence type="ECO:0000256" key="1">
    <source>
        <dbReference type="SAM" id="MobiDB-lite"/>
    </source>
</evidence>
<reference evidence="2 3" key="1">
    <citation type="submission" date="2022-04" db="EMBL/GenBank/DDBJ databases">
        <title>Spirosoma sp. strain RP8 genome sequencing and assembly.</title>
        <authorList>
            <person name="Jung Y."/>
        </authorList>
    </citation>
    <scope>NUCLEOTIDE SEQUENCE [LARGE SCALE GENOMIC DNA]</scope>
    <source>
        <strain evidence="2 3">RP8</strain>
    </source>
</reference>
<evidence type="ECO:0000313" key="2">
    <source>
        <dbReference type="EMBL" id="MCK8490574.1"/>
    </source>
</evidence>
<feature type="compositionally biased region" description="Low complexity" evidence="1">
    <location>
        <begin position="280"/>
        <end position="302"/>
    </location>
</feature>
<name>A0ABT0HEI7_9BACT</name>